<dbReference type="EMBL" id="AP009044">
    <property type="protein sequence ID" value="BAF55588.1"/>
    <property type="molecule type" value="Genomic_DNA"/>
</dbReference>
<organism evidence="2">
    <name type="scientific">Corynebacterium glutamicum (strain R)</name>
    <dbReference type="NCBI Taxonomy" id="340322"/>
    <lineage>
        <taxon>Bacteria</taxon>
        <taxon>Bacillati</taxon>
        <taxon>Actinomycetota</taxon>
        <taxon>Actinomycetes</taxon>
        <taxon>Mycobacteriales</taxon>
        <taxon>Corynebacteriaceae</taxon>
        <taxon>Corynebacterium</taxon>
    </lineage>
</organism>
<dbReference type="Proteomes" id="UP000006698">
    <property type="component" value="Chromosome"/>
</dbReference>
<protein>
    <recommendedName>
        <fullName evidence="1">DUF4236 domain-containing protein</fullName>
    </recommendedName>
</protein>
<sequence length="102" mass="11521">MLPQNRFSRFKALYSLSNLQRPSVATIGQQKYFCTHHVMKIMLVHMGLNYRKIIKTGKDSWLNVSKSGVSGSKRIGPVTINSRGGISVKLPGGLNYRGRWKK</sequence>
<feature type="domain" description="DUF4236" evidence="1">
    <location>
        <begin position="48"/>
        <end position="97"/>
    </location>
</feature>
<name>A0AB72VDM2_CORGB</name>
<accession>A0AB72VDM2</accession>
<gene>
    <name evidence="2" type="ordered locus">cgR_2576</name>
</gene>
<proteinExistence type="predicted"/>
<dbReference type="Pfam" id="PF14020">
    <property type="entry name" value="DUF4236"/>
    <property type="match status" value="1"/>
</dbReference>
<evidence type="ECO:0000313" key="2">
    <source>
        <dbReference type="EMBL" id="BAF55588.1"/>
    </source>
</evidence>
<dbReference type="AlphaFoldDB" id="A0AB72VDM2"/>
<dbReference type="KEGG" id="cgt:cgR_2576"/>
<reference evidence="2" key="1">
    <citation type="journal article" date="2007" name="Microbiology">
        <title>Comparative analysis of the Corynebacterium glutamicum group and complete genome sequence of strain R.</title>
        <authorList>
            <person name="Yukawa H."/>
            <person name="Omumasaba C.A."/>
            <person name="Nonaka H."/>
            <person name="Kos P."/>
            <person name="Okai N."/>
            <person name="Suzuki N."/>
            <person name="Suda M."/>
            <person name="Tsuge Y."/>
            <person name="Watanabe J."/>
            <person name="Ikeda Y."/>
            <person name="Vertes A.A."/>
            <person name="Inui M."/>
        </authorList>
    </citation>
    <scope>NUCLEOTIDE SEQUENCE</scope>
    <source>
        <strain evidence="2">R</strain>
    </source>
</reference>
<dbReference type="InterPro" id="IPR025330">
    <property type="entry name" value="DUF4236"/>
</dbReference>
<evidence type="ECO:0000259" key="1">
    <source>
        <dbReference type="Pfam" id="PF14020"/>
    </source>
</evidence>